<comment type="subcellular location">
    <subcellularLocation>
        <location evidence="2">Cell inner membrane</location>
        <topology evidence="2">Multi-pass membrane protein</topology>
    </subcellularLocation>
</comment>
<keyword evidence="8 10" id="KW-0472">Membrane</keyword>
<dbReference type="InterPro" id="IPR011990">
    <property type="entry name" value="TPR-like_helical_dom_sf"/>
</dbReference>
<accession>A0ABP7SVU6</accession>
<comment type="pathway">
    <text evidence="3">Porphyrin-containing compound metabolism; protoheme biosynthesis.</text>
</comment>
<evidence type="ECO:0000256" key="10">
    <source>
        <dbReference type="SAM" id="Phobius"/>
    </source>
</evidence>
<proteinExistence type="predicted"/>
<keyword evidence="5" id="KW-0997">Cell inner membrane</keyword>
<evidence type="ECO:0000256" key="7">
    <source>
        <dbReference type="ARBA" id="ARBA00022989"/>
    </source>
</evidence>
<evidence type="ECO:0000256" key="6">
    <source>
        <dbReference type="ARBA" id="ARBA00022692"/>
    </source>
</evidence>
<keyword evidence="13" id="KW-1185">Reference proteome</keyword>
<dbReference type="Proteomes" id="UP001501353">
    <property type="component" value="Unassembled WGS sequence"/>
</dbReference>
<evidence type="ECO:0000313" key="12">
    <source>
        <dbReference type="EMBL" id="GAA4017132.1"/>
    </source>
</evidence>
<dbReference type="InterPro" id="IPR005254">
    <property type="entry name" value="Heme_biosyn_assoc_TPR_pro"/>
</dbReference>
<evidence type="ECO:0000313" key="13">
    <source>
        <dbReference type="Proteomes" id="UP001501353"/>
    </source>
</evidence>
<evidence type="ECO:0000256" key="9">
    <source>
        <dbReference type="ARBA" id="ARBA00023244"/>
    </source>
</evidence>
<organism evidence="12 13">
    <name type="scientific">Actimicrobium antarcticum</name>
    <dbReference type="NCBI Taxonomy" id="1051899"/>
    <lineage>
        <taxon>Bacteria</taxon>
        <taxon>Pseudomonadati</taxon>
        <taxon>Pseudomonadota</taxon>
        <taxon>Betaproteobacteria</taxon>
        <taxon>Burkholderiales</taxon>
        <taxon>Oxalobacteraceae</taxon>
        <taxon>Actimicrobium</taxon>
    </lineage>
</organism>
<evidence type="ECO:0000256" key="5">
    <source>
        <dbReference type="ARBA" id="ARBA00022519"/>
    </source>
</evidence>
<keyword evidence="4" id="KW-1003">Cell membrane</keyword>
<evidence type="ECO:0000256" key="1">
    <source>
        <dbReference type="ARBA" id="ARBA00002962"/>
    </source>
</evidence>
<name>A0ABP7SVU6_9BURK</name>
<feature type="transmembrane region" description="Helical" evidence="10">
    <location>
        <begin position="44"/>
        <end position="62"/>
    </location>
</feature>
<keyword evidence="6 10" id="KW-0812">Transmembrane</keyword>
<evidence type="ECO:0000256" key="2">
    <source>
        <dbReference type="ARBA" id="ARBA00004429"/>
    </source>
</evidence>
<dbReference type="NCBIfam" id="TIGR00540">
    <property type="entry name" value="TPR_hemY_coli"/>
    <property type="match status" value="1"/>
</dbReference>
<dbReference type="Pfam" id="PF07219">
    <property type="entry name" value="HemY_N"/>
    <property type="match status" value="1"/>
</dbReference>
<dbReference type="InterPro" id="IPR010817">
    <property type="entry name" value="HemY_N"/>
</dbReference>
<comment type="function">
    <text evidence="1">Involved in a late step of protoheme IX synthesis.</text>
</comment>
<dbReference type="EMBL" id="BAAAZE010000005">
    <property type="protein sequence ID" value="GAA4017132.1"/>
    <property type="molecule type" value="Genomic_DNA"/>
</dbReference>
<feature type="domain" description="HemY N-terminal" evidence="11">
    <location>
        <begin position="26"/>
        <end position="131"/>
    </location>
</feature>
<keyword evidence="7 10" id="KW-1133">Transmembrane helix</keyword>
<keyword evidence="9" id="KW-0627">Porphyrin biosynthesis</keyword>
<gene>
    <name evidence="12" type="ORF">GCM10022212_10720</name>
</gene>
<protein>
    <submittedName>
        <fullName evidence="12">Heme biosynthesis protein HemY</fullName>
    </submittedName>
</protein>
<sequence>MRLLLRFLALFATAVGLAVASRFNPGNVVFFYPPYRIDLSLNFFLLLLALLFWLCFLLLNTLSLTQQMPSRVAAYRREKREREGITALRDALKAFFEGRFGHAEKAATRAATSPDNAGLSALIGARAAHRMQQGARRNAWLAKIEDDSGLRTARLMTALELLVDDHDPESALAAVNELNASGTRHIHVLRLALKANQQSRNWREVLRLVRSLDKNNALHPVASRRLREQAYDALLSDRSNDAESIRRLWSDIPVADRTAPFVAAHAAIAFSTCGLPNEARAIIERALAVEWNDELLRTYRDGAGSEGSAGLLAQIERCEEWRVLHPTDPELALTLGTLCLKQKLWGKAQRHLEQALSDATESSTLRSAHLKLAQLHEALNQPDKANAHYRQCALAELVS</sequence>
<evidence type="ECO:0000256" key="4">
    <source>
        <dbReference type="ARBA" id="ARBA00022475"/>
    </source>
</evidence>
<comment type="caution">
    <text evidence="12">The sequence shown here is derived from an EMBL/GenBank/DDBJ whole genome shotgun (WGS) entry which is preliminary data.</text>
</comment>
<reference evidence="13" key="1">
    <citation type="journal article" date="2019" name="Int. J. Syst. Evol. Microbiol.">
        <title>The Global Catalogue of Microorganisms (GCM) 10K type strain sequencing project: providing services to taxonomists for standard genome sequencing and annotation.</title>
        <authorList>
            <consortium name="The Broad Institute Genomics Platform"/>
            <consortium name="The Broad Institute Genome Sequencing Center for Infectious Disease"/>
            <person name="Wu L."/>
            <person name="Ma J."/>
        </authorList>
    </citation>
    <scope>NUCLEOTIDE SEQUENCE [LARGE SCALE GENOMIC DNA]</scope>
    <source>
        <strain evidence="13">JCM 16673</strain>
    </source>
</reference>
<dbReference type="RefSeq" id="WP_344762211.1">
    <property type="nucleotide sequence ID" value="NZ_BAAAZE010000005.1"/>
</dbReference>
<evidence type="ECO:0000259" key="11">
    <source>
        <dbReference type="Pfam" id="PF07219"/>
    </source>
</evidence>
<dbReference type="SUPFAM" id="SSF48452">
    <property type="entry name" value="TPR-like"/>
    <property type="match status" value="1"/>
</dbReference>
<evidence type="ECO:0000256" key="3">
    <source>
        <dbReference type="ARBA" id="ARBA00004744"/>
    </source>
</evidence>
<dbReference type="Gene3D" id="1.25.40.10">
    <property type="entry name" value="Tetratricopeptide repeat domain"/>
    <property type="match status" value="1"/>
</dbReference>
<evidence type="ECO:0000256" key="8">
    <source>
        <dbReference type="ARBA" id="ARBA00023136"/>
    </source>
</evidence>